<keyword evidence="12" id="KW-1185">Reference proteome</keyword>
<evidence type="ECO:0000256" key="4">
    <source>
        <dbReference type="ARBA" id="ARBA00022519"/>
    </source>
</evidence>
<evidence type="ECO:0000256" key="1">
    <source>
        <dbReference type="ARBA" id="ARBA00004429"/>
    </source>
</evidence>
<feature type="transmembrane region" description="Helical" evidence="9">
    <location>
        <begin position="12"/>
        <end position="31"/>
    </location>
</feature>
<dbReference type="AlphaFoldDB" id="A0A3N9TEH4"/>
<dbReference type="InterPro" id="IPR007387">
    <property type="entry name" value="TRAP_DctQ"/>
</dbReference>
<sequence>MYRVIDKISSVISNVTMVVSCIFILLMAIHISLDVLLRHVMGTSFQSTLEIVSYYYMVCAIFLSLSYVEKQREHICVDVVIERFPQWLKYPVYMFGCFLGIVYFAMLGYQGFLDATRATLNLETAMANYTFYIWPSRWALPIGFFAISLATLSNMLEAFRKKSILYPTTNMY</sequence>
<evidence type="ECO:0000256" key="5">
    <source>
        <dbReference type="ARBA" id="ARBA00022692"/>
    </source>
</evidence>
<organism evidence="11 12">
    <name type="scientific">Vibrio viridaestus</name>
    <dbReference type="NCBI Taxonomy" id="2487322"/>
    <lineage>
        <taxon>Bacteria</taxon>
        <taxon>Pseudomonadati</taxon>
        <taxon>Pseudomonadota</taxon>
        <taxon>Gammaproteobacteria</taxon>
        <taxon>Vibrionales</taxon>
        <taxon>Vibrionaceae</taxon>
        <taxon>Vibrio</taxon>
    </lineage>
</organism>
<dbReference type="RefSeq" id="WP_124937633.1">
    <property type="nucleotide sequence ID" value="NZ_RJVQ01000005.1"/>
</dbReference>
<comment type="similarity">
    <text evidence="8 9">Belongs to the TRAP transporter small permease family.</text>
</comment>
<dbReference type="GO" id="GO:0022857">
    <property type="term" value="F:transmembrane transporter activity"/>
    <property type="evidence" value="ECO:0007669"/>
    <property type="project" value="UniProtKB-UniRule"/>
</dbReference>
<keyword evidence="5 9" id="KW-0812">Transmembrane</keyword>
<feature type="transmembrane region" description="Helical" evidence="9">
    <location>
        <begin position="132"/>
        <end position="152"/>
    </location>
</feature>
<comment type="subcellular location">
    <subcellularLocation>
        <location evidence="1 9">Cell inner membrane</location>
        <topology evidence="1 9">Multi-pass membrane protein</topology>
    </subcellularLocation>
</comment>
<gene>
    <name evidence="11" type="ORF">EES38_13005</name>
</gene>
<dbReference type="Pfam" id="PF04290">
    <property type="entry name" value="DctQ"/>
    <property type="match status" value="1"/>
</dbReference>
<keyword evidence="7 9" id="KW-0472">Membrane</keyword>
<evidence type="ECO:0000259" key="10">
    <source>
        <dbReference type="Pfam" id="PF04290"/>
    </source>
</evidence>
<dbReference type="Proteomes" id="UP000281112">
    <property type="component" value="Unassembled WGS sequence"/>
</dbReference>
<evidence type="ECO:0000313" key="12">
    <source>
        <dbReference type="Proteomes" id="UP000281112"/>
    </source>
</evidence>
<keyword evidence="2 9" id="KW-0813">Transport</keyword>
<keyword evidence="3" id="KW-1003">Cell membrane</keyword>
<evidence type="ECO:0000256" key="8">
    <source>
        <dbReference type="ARBA" id="ARBA00038436"/>
    </source>
</evidence>
<feature type="transmembrane region" description="Helical" evidence="9">
    <location>
        <begin position="51"/>
        <end position="69"/>
    </location>
</feature>
<proteinExistence type="inferred from homology"/>
<feature type="transmembrane region" description="Helical" evidence="9">
    <location>
        <begin position="90"/>
        <end position="112"/>
    </location>
</feature>
<accession>A0A3N9TEH4</accession>
<feature type="domain" description="Tripartite ATP-independent periplasmic transporters DctQ component" evidence="10">
    <location>
        <begin position="27"/>
        <end position="160"/>
    </location>
</feature>
<evidence type="ECO:0000256" key="6">
    <source>
        <dbReference type="ARBA" id="ARBA00022989"/>
    </source>
</evidence>
<evidence type="ECO:0000313" key="11">
    <source>
        <dbReference type="EMBL" id="RQW62638.1"/>
    </source>
</evidence>
<name>A0A3N9TEH4_9VIBR</name>
<dbReference type="OrthoDB" id="4250245at2"/>
<comment type="function">
    <text evidence="9">Part of the tripartite ATP-independent periplasmic (TRAP) transport system.</text>
</comment>
<keyword evidence="4 9" id="KW-0997">Cell inner membrane</keyword>
<dbReference type="GO" id="GO:0015740">
    <property type="term" value="P:C4-dicarboxylate transport"/>
    <property type="evidence" value="ECO:0007669"/>
    <property type="project" value="TreeGrafter"/>
</dbReference>
<evidence type="ECO:0000256" key="2">
    <source>
        <dbReference type="ARBA" id="ARBA00022448"/>
    </source>
</evidence>
<dbReference type="GO" id="GO:0005886">
    <property type="term" value="C:plasma membrane"/>
    <property type="evidence" value="ECO:0007669"/>
    <property type="project" value="UniProtKB-SubCell"/>
</dbReference>
<dbReference type="PANTHER" id="PTHR35011:SF10">
    <property type="entry name" value="TRAP TRANSPORTER SMALL PERMEASE PROTEIN"/>
    <property type="match status" value="1"/>
</dbReference>
<reference evidence="11 12" key="1">
    <citation type="submission" date="2018-11" db="EMBL/GenBank/DDBJ databases">
        <title>Vibrio LJC006 sp. nov., isolated from seawater during the bloom of the enteromorpha.</title>
        <authorList>
            <person name="Liang J."/>
        </authorList>
    </citation>
    <scope>NUCLEOTIDE SEQUENCE [LARGE SCALE GENOMIC DNA]</scope>
    <source>
        <strain evidence="11 12">LJC006</strain>
    </source>
</reference>
<evidence type="ECO:0000256" key="3">
    <source>
        <dbReference type="ARBA" id="ARBA00022475"/>
    </source>
</evidence>
<dbReference type="EMBL" id="RJVQ01000005">
    <property type="protein sequence ID" value="RQW62638.1"/>
    <property type="molecule type" value="Genomic_DNA"/>
</dbReference>
<evidence type="ECO:0000256" key="9">
    <source>
        <dbReference type="RuleBase" id="RU369079"/>
    </source>
</evidence>
<dbReference type="PANTHER" id="PTHR35011">
    <property type="entry name" value="2,3-DIKETO-L-GULONATE TRAP TRANSPORTER SMALL PERMEASE PROTEIN YIAM"/>
    <property type="match status" value="1"/>
</dbReference>
<protein>
    <recommendedName>
        <fullName evidence="9">TRAP transporter small permease protein</fullName>
    </recommendedName>
</protein>
<comment type="caution">
    <text evidence="11">The sequence shown here is derived from an EMBL/GenBank/DDBJ whole genome shotgun (WGS) entry which is preliminary data.</text>
</comment>
<dbReference type="PROSITE" id="PS51257">
    <property type="entry name" value="PROKAR_LIPOPROTEIN"/>
    <property type="match status" value="1"/>
</dbReference>
<comment type="subunit">
    <text evidence="9">The complex comprises the extracytoplasmic solute receptor protein and the two transmembrane proteins.</text>
</comment>
<keyword evidence="6 9" id="KW-1133">Transmembrane helix</keyword>
<evidence type="ECO:0000256" key="7">
    <source>
        <dbReference type="ARBA" id="ARBA00023136"/>
    </source>
</evidence>
<dbReference type="InterPro" id="IPR055348">
    <property type="entry name" value="DctQ"/>
</dbReference>